<proteinExistence type="inferred from homology"/>
<dbReference type="InterPro" id="IPR002563">
    <property type="entry name" value="Flavin_Rdtase-like_dom"/>
</dbReference>
<protein>
    <submittedName>
        <fullName evidence="6">Flavin reductase-like domain protein</fullName>
    </submittedName>
</protein>
<gene>
    <name evidence="6" type="ORF">AAM4_0188</name>
</gene>
<dbReference type="SMART" id="SM00903">
    <property type="entry name" value="Flavin_Reduct"/>
    <property type="match status" value="1"/>
</dbReference>
<evidence type="ECO:0000256" key="4">
    <source>
        <dbReference type="ARBA" id="ARBA00038054"/>
    </source>
</evidence>
<organism evidence="6">
    <name type="scientific">Actinomyces succiniciruminis</name>
    <dbReference type="NCBI Taxonomy" id="1522002"/>
    <lineage>
        <taxon>Bacteria</taxon>
        <taxon>Bacillati</taxon>
        <taxon>Actinomycetota</taxon>
        <taxon>Actinomycetes</taxon>
        <taxon>Actinomycetales</taxon>
        <taxon>Actinomycetaceae</taxon>
        <taxon>Actinomyces</taxon>
    </lineage>
</organism>
<dbReference type="GO" id="GO:0016646">
    <property type="term" value="F:oxidoreductase activity, acting on the CH-NH group of donors, NAD or NADP as acceptor"/>
    <property type="evidence" value="ECO:0007669"/>
    <property type="project" value="UniProtKB-ARBA"/>
</dbReference>
<comment type="cofactor">
    <cofactor evidence="1">
        <name>FMN</name>
        <dbReference type="ChEBI" id="CHEBI:58210"/>
    </cofactor>
</comment>
<evidence type="ECO:0000256" key="2">
    <source>
        <dbReference type="ARBA" id="ARBA00022630"/>
    </source>
</evidence>
<dbReference type="RefSeq" id="WP_210578346.1">
    <property type="nucleotide sequence ID" value="NZ_LK995465.1"/>
</dbReference>
<dbReference type="EMBL" id="LK995465">
    <property type="protein sequence ID" value="CED90083.1"/>
    <property type="molecule type" value="Genomic_DNA"/>
</dbReference>
<evidence type="ECO:0000259" key="5">
    <source>
        <dbReference type="SMART" id="SM00903"/>
    </source>
</evidence>
<comment type="similarity">
    <text evidence="4">Belongs to the flavoredoxin family.</text>
</comment>
<keyword evidence="2" id="KW-0285">Flavoprotein</keyword>
<dbReference type="AlphaFoldDB" id="A0A1L7RLZ6"/>
<feature type="domain" description="Flavin reductase like" evidence="5">
    <location>
        <begin position="24"/>
        <end position="161"/>
    </location>
</feature>
<keyword evidence="3" id="KW-0288">FMN</keyword>
<reference evidence="6" key="1">
    <citation type="submission" date="2014-07" db="EMBL/GenBank/DDBJ databases">
        <authorList>
            <person name="Zhang J.E."/>
            <person name="Yang H."/>
            <person name="Guo J."/>
            <person name="Deng Z."/>
            <person name="Luo H."/>
            <person name="Luo M."/>
            <person name="Zhao B."/>
        </authorList>
    </citation>
    <scope>NUCLEOTIDE SEQUENCE</scope>
    <source>
        <strain evidence="6">AM4</strain>
    </source>
</reference>
<name>A0A1L7RLZ6_9ACTO</name>
<dbReference type="PANTHER" id="PTHR33798">
    <property type="entry name" value="FLAVOPROTEIN OXYGENASE"/>
    <property type="match status" value="1"/>
</dbReference>
<dbReference type="GO" id="GO:0010181">
    <property type="term" value="F:FMN binding"/>
    <property type="evidence" value="ECO:0007669"/>
    <property type="project" value="InterPro"/>
</dbReference>
<dbReference type="Gene3D" id="2.30.110.10">
    <property type="entry name" value="Electron Transport, Fmn-binding Protein, Chain A"/>
    <property type="match status" value="1"/>
</dbReference>
<evidence type="ECO:0000256" key="3">
    <source>
        <dbReference type="ARBA" id="ARBA00022643"/>
    </source>
</evidence>
<evidence type="ECO:0000313" key="6">
    <source>
        <dbReference type="EMBL" id="CED90083.1"/>
    </source>
</evidence>
<dbReference type="Pfam" id="PF01613">
    <property type="entry name" value="Flavin_Reduct"/>
    <property type="match status" value="1"/>
</dbReference>
<evidence type="ECO:0000256" key="1">
    <source>
        <dbReference type="ARBA" id="ARBA00001917"/>
    </source>
</evidence>
<dbReference type="PANTHER" id="PTHR33798:SF5">
    <property type="entry name" value="FLAVIN REDUCTASE LIKE DOMAIN-CONTAINING PROTEIN"/>
    <property type="match status" value="1"/>
</dbReference>
<dbReference type="InterPro" id="IPR012349">
    <property type="entry name" value="Split_barrel_FMN-bd"/>
</dbReference>
<dbReference type="SUPFAM" id="SSF50475">
    <property type="entry name" value="FMN-binding split barrel"/>
    <property type="match status" value="1"/>
</dbReference>
<sequence>MDKIAASPFHPLPADKWQWRPSPVPGQIVYVTTRDADGEVNLAPKSWVSMAAFRGPIIGFGCSEQHQTCVNATATGRFTLNFPTARQAERAAEVADAPRESRLAVAGLTLEESRVGGVPHLLECPAYADCSLTRTVRFDGGEVFLFGRIDLLAMHEELFRLPIEEAYARLAPAFFCESGVVGELRVGVRKSVRDRH</sequence>
<accession>A0A1L7RLZ6</accession>